<proteinExistence type="predicted"/>
<accession>A0A6J5Q4Q5</accession>
<organism evidence="2">
    <name type="scientific">uncultured Caudovirales phage</name>
    <dbReference type="NCBI Taxonomy" id="2100421"/>
    <lineage>
        <taxon>Viruses</taxon>
        <taxon>Duplodnaviria</taxon>
        <taxon>Heunggongvirae</taxon>
        <taxon>Uroviricota</taxon>
        <taxon>Caudoviricetes</taxon>
        <taxon>Peduoviridae</taxon>
        <taxon>Maltschvirus</taxon>
        <taxon>Maltschvirus maltsch</taxon>
    </lineage>
</organism>
<dbReference type="EMBL" id="LR796937">
    <property type="protein sequence ID" value="CAB4176461.1"/>
    <property type="molecule type" value="Genomic_DNA"/>
</dbReference>
<name>A0A6J5Q4Q5_9CAUD</name>
<dbReference type="Gene3D" id="2.60.120.860">
    <property type="match status" value="1"/>
</dbReference>
<reference evidence="2" key="1">
    <citation type="submission" date="2020-05" db="EMBL/GenBank/DDBJ databases">
        <authorList>
            <person name="Chiriac C."/>
            <person name="Salcher M."/>
            <person name="Ghai R."/>
            <person name="Kavagutti S V."/>
        </authorList>
    </citation>
    <scope>NUCLEOTIDE SEQUENCE</scope>
</reference>
<evidence type="ECO:0000313" key="2">
    <source>
        <dbReference type="EMBL" id="CAB4176461.1"/>
    </source>
</evidence>
<sequence>MAAPEGSNFRTSLYGGTDFTTTVASDYQFQLKTLLFGTGTSYLVMAAQGIMGRNTRSSEAIRPSEDGSFTTVDYTGSRTVVFTVTVQTTAALLQTKVDDWMTAWTATNGSDDPLVFKLPDSRGAGGSRIWRLFGRPRRMDVDYKLWSKGVATIKAEFYCADPRVYLDAVTNVPTSSFALPAVSWGLAFAAAPLGVTSGGLTFGSAPLGVTAAGLTFGAVLSSSSSVINNAGTTNAPWFAKITGPISNPAIKCGTNTIQFSGSLGSNEFIVVDSMNRNAWLNGDASQSWYPYVSPQSDWWSLAPGNNTVQFIDDGIRSGSPISTGTMSFEYRSAWM</sequence>
<protein>
    <submittedName>
        <fullName evidence="2">Siphovirus-type tail component</fullName>
    </submittedName>
</protein>
<dbReference type="InterPro" id="IPR054738">
    <property type="entry name" value="Siphovirus-type_tail_C"/>
</dbReference>
<evidence type="ECO:0000259" key="1">
    <source>
        <dbReference type="Pfam" id="PF22768"/>
    </source>
</evidence>
<gene>
    <name evidence="2" type="ORF">UFOVP978_34</name>
</gene>
<dbReference type="Pfam" id="PF22768">
    <property type="entry name" value="SPP1_Dit"/>
    <property type="match status" value="1"/>
</dbReference>
<feature type="domain" description="Siphovirus-type tail component C-terminal" evidence="1">
    <location>
        <begin position="231"/>
        <end position="313"/>
    </location>
</feature>